<comment type="caution">
    <text evidence="5">The sequence shown here is derived from an EMBL/GenBank/DDBJ whole genome shotgun (WGS) entry which is preliminary data.</text>
</comment>
<dbReference type="STRING" id="1229780.BN381_80069"/>
<accession>R4Z3L9</accession>
<evidence type="ECO:0000256" key="2">
    <source>
        <dbReference type="ARBA" id="ARBA00022723"/>
    </source>
</evidence>
<gene>
    <name evidence="5" type="ORF">BN381_80069</name>
</gene>
<comment type="cofactor">
    <cofactor evidence="1">
        <name>Fe(2+)</name>
        <dbReference type="ChEBI" id="CHEBI:29033"/>
    </cofactor>
</comment>
<dbReference type="GO" id="GO:0051864">
    <property type="term" value="F:histone H3K36 demethylase activity"/>
    <property type="evidence" value="ECO:0007669"/>
    <property type="project" value="TreeGrafter"/>
</dbReference>
<evidence type="ECO:0000256" key="1">
    <source>
        <dbReference type="ARBA" id="ARBA00001954"/>
    </source>
</evidence>
<dbReference type="OrthoDB" id="9764016at2"/>
<proteinExistence type="predicted"/>
<evidence type="ECO:0000259" key="4">
    <source>
        <dbReference type="PROSITE" id="PS51184"/>
    </source>
</evidence>
<dbReference type="Proteomes" id="UP000018291">
    <property type="component" value="Unassembled WGS sequence"/>
</dbReference>
<protein>
    <recommendedName>
        <fullName evidence="4">JmjC domain-containing protein</fullName>
    </recommendedName>
</protein>
<dbReference type="AlphaFoldDB" id="R4Z3L9"/>
<dbReference type="RefSeq" id="WP_012230325.1">
    <property type="nucleotide sequence ID" value="NZ_HG422565.1"/>
</dbReference>
<dbReference type="CDD" id="cd02208">
    <property type="entry name" value="cupin_RmlC-like"/>
    <property type="match status" value="1"/>
</dbReference>
<dbReference type="InterPro" id="IPR039994">
    <property type="entry name" value="NO66-like"/>
</dbReference>
<dbReference type="GO" id="GO:0046872">
    <property type="term" value="F:metal ion binding"/>
    <property type="evidence" value="ECO:0007669"/>
    <property type="project" value="UniProtKB-KW"/>
</dbReference>
<organism evidence="5 6">
    <name type="scientific">Candidatus Neomicrothrix parvicella RN1</name>
    <dbReference type="NCBI Taxonomy" id="1229780"/>
    <lineage>
        <taxon>Bacteria</taxon>
        <taxon>Bacillati</taxon>
        <taxon>Actinomycetota</taxon>
        <taxon>Acidimicrobiia</taxon>
        <taxon>Acidimicrobiales</taxon>
        <taxon>Microthrixaceae</taxon>
        <taxon>Candidatus Neomicrothrix</taxon>
    </lineage>
</organism>
<keyword evidence="3" id="KW-0408">Iron</keyword>
<dbReference type="InterPro" id="IPR003347">
    <property type="entry name" value="JmjC_dom"/>
</dbReference>
<name>R4Z3L9_9ACTN</name>
<evidence type="ECO:0000313" key="5">
    <source>
        <dbReference type="EMBL" id="CCM65539.1"/>
    </source>
</evidence>
<dbReference type="Pfam" id="PF08007">
    <property type="entry name" value="JmjC_2"/>
    <property type="match status" value="1"/>
</dbReference>
<keyword evidence="6" id="KW-1185">Reference proteome</keyword>
<evidence type="ECO:0000313" key="6">
    <source>
        <dbReference type="Proteomes" id="UP000018291"/>
    </source>
</evidence>
<dbReference type="eggNOG" id="COG2850">
    <property type="taxonomic scope" value="Bacteria"/>
</dbReference>
<dbReference type="SUPFAM" id="SSF51197">
    <property type="entry name" value="Clavaminate synthase-like"/>
    <property type="match status" value="1"/>
</dbReference>
<dbReference type="PROSITE" id="PS51184">
    <property type="entry name" value="JMJC"/>
    <property type="match status" value="1"/>
</dbReference>
<evidence type="ECO:0000256" key="3">
    <source>
        <dbReference type="ARBA" id="ARBA00023004"/>
    </source>
</evidence>
<keyword evidence="2" id="KW-0479">Metal-binding</keyword>
<dbReference type="Gene3D" id="2.60.120.650">
    <property type="entry name" value="Cupin"/>
    <property type="match status" value="1"/>
</dbReference>
<sequence>MPGEPLGTTPRHLHGIVEPTHRADPDVWWEDLLHRSQRAPSFRMVRDGAVLPRNLLCRRAGVGHQQLDDLVEPNRVLQAYENGASLVLQGLQHSDPAMAKLSTNLALELNQPIQLNAYLSPSSARGLDLHFDYHDVIVVQLTGSKAWRTWHPLERSRLPQKRGAGIPRPQWDELSDPLIEAMLKPGDALVIPRGHPHAASTNDDESAHLTVGVMSLTWQALFAQLLRSSTGGSALAATASFDADGRLDALKSLDSQFNNDVLQRAHRLEVWKRQPRTRLRPRRAVFAPEAPLRFTPGPLLWLDHDRRALKASAAVNAGPGGDEASVSLQLGDMALTFPSEAAPFLALLLNEDAPFTVRSLADAPGHDLDDASVQTVLTALHREGVVAHGPL</sequence>
<feature type="domain" description="JmjC" evidence="4">
    <location>
        <begin position="84"/>
        <end position="230"/>
    </location>
</feature>
<dbReference type="HOGENOM" id="CLU_013645_1_0_11"/>
<dbReference type="EMBL" id="CANL01000078">
    <property type="protein sequence ID" value="CCM65539.1"/>
    <property type="molecule type" value="Genomic_DNA"/>
</dbReference>
<dbReference type="PANTHER" id="PTHR13096">
    <property type="entry name" value="MINA53 MYC INDUCED NUCLEAR ANTIGEN"/>
    <property type="match status" value="1"/>
</dbReference>
<reference evidence="5 6" key="1">
    <citation type="journal article" date="2013" name="ISME J.">
        <title>Metabolic model for the filamentous 'Candidatus Microthrix parvicella' based on genomic and metagenomic analyses.</title>
        <authorList>
            <person name="Jon McIlroy S."/>
            <person name="Kristiansen R."/>
            <person name="Albertsen M."/>
            <person name="Michael Karst S."/>
            <person name="Rossetti S."/>
            <person name="Lund Nielsen J."/>
            <person name="Tandoi V."/>
            <person name="James Seviour R."/>
            <person name="Nielsen P.H."/>
        </authorList>
    </citation>
    <scope>NUCLEOTIDE SEQUENCE [LARGE SCALE GENOMIC DNA]</scope>
    <source>
        <strain evidence="5 6">RN1</strain>
    </source>
</reference>
<dbReference type="GO" id="GO:0032453">
    <property type="term" value="F:histone H3K4 demethylase activity"/>
    <property type="evidence" value="ECO:0007669"/>
    <property type="project" value="TreeGrafter"/>
</dbReference>
<dbReference type="PANTHER" id="PTHR13096:SF9">
    <property type="entry name" value="BIFUNCTIONAL LYSINE-SPECIFIC DEMETHYLASE AND HISTIDYL-HYDROXYLASE"/>
    <property type="match status" value="1"/>
</dbReference>